<dbReference type="EMBL" id="CP141615">
    <property type="protein sequence ID" value="WRP18250.1"/>
    <property type="molecule type" value="Genomic_DNA"/>
</dbReference>
<comment type="cofactor">
    <cofactor evidence="9">
        <name>Zn(2+)</name>
        <dbReference type="ChEBI" id="CHEBI:29105"/>
    </cofactor>
    <text evidence="9">Binds 2 Zn(2+) ions per monomer.</text>
</comment>
<gene>
    <name evidence="9 14" type="primary">dnaJ</name>
    <name evidence="14" type="ORF">U7230_04385</name>
</gene>
<dbReference type="InterPro" id="IPR036410">
    <property type="entry name" value="HSP_DnaJ_Cys-rich_dom_sf"/>
</dbReference>
<dbReference type="InterPro" id="IPR036869">
    <property type="entry name" value="J_dom_sf"/>
</dbReference>
<dbReference type="PRINTS" id="PR00625">
    <property type="entry name" value="JDOMAIN"/>
</dbReference>
<feature type="binding site" evidence="9">
    <location>
        <position position="215"/>
    </location>
    <ligand>
        <name>Zn(2+)</name>
        <dbReference type="ChEBI" id="CHEBI:29105"/>
        <label>1</label>
    </ligand>
</feature>
<feature type="binding site" evidence="9">
    <location>
        <position position="158"/>
    </location>
    <ligand>
        <name>Zn(2+)</name>
        <dbReference type="ChEBI" id="CHEBI:29105"/>
        <label>1</label>
    </ligand>
</feature>
<accession>A0ABZ1BZH8</accession>
<feature type="binding site" evidence="9">
    <location>
        <position position="198"/>
    </location>
    <ligand>
        <name>Zn(2+)</name>
        <dbReference type="ChEBI" id="CHEBI:29105"/>
        <label>2</label>
    </ligand>
</feature>
<evidence type="ECO:0000256" key="5">
    <source>
        <dbReference type="ARBA" id="ARBA00022771"/>
    </source>
</evidence>
<dbReference type="NCBIfam" id="TIGR02349">
    <property type="entry name" value="DnaJ_bact"/>
    <property type="match status" value="1"/>
</dbReference>
<evidence type="ECO:0000256" key="7">
    <source>
        <dbReference type="ARBA" id="ARBA00023016"/>
    </source>
</evidence>
<dbReference type="PROSITE" id="PS51188">
    <property type="entry name" value="ZF_CR"/>
    <property type="match status" value="1"/>
</dbReference>
<organism evidence="14 15">
    <name type="scientific">Carboxydichorda subterranea</name>
    <dbReference type="NCBI Taxonomy" id="3109565"/>
    <lineage>
        <taxon>Bacteria</taxon>
        <taxon>Bacillati</taxon>
        <taxon>Bacillota</taxon>
        <taxon>Limnochordia</taxon>
        <taxon>Limnochordales</taxon>
        <taxon>Geochordaceae</taxon>
        <taxon>Carboxydichorda</taxon>
    </lineage>
</organism>
<dbReference type="PROSITE" id="PS50076">
    <property type="entry name" value="DNAJ_2"/>
    <property type="match status" value="1"/>
</dbReference>
<dbReference type="Pfam" id="PF00226">
    <property type="entry name" value="DnaJ"/>
    <property type="match status" value="1"/>
</dbReference>
<evidence type="ECO:0000256" key="11">
    <source>
        <dbReference type="SAM" id="MobiDB-lite"/>
    </source>
</evidence>
<protein>
    <recommendedName>
        <fullName evidence="9">Chaperone protein DnaJ</fullName>
    </recommendedName>
</protein>
<keyword evidence="14" id="KW-0560">Oxidoreductase</keyword>
<keyword evidence="2 9" id="KW-0235">DNA replication</keyword>
<dbReference type="InterPro" id="IPR018253">
    <property type="entry name" value="DnaJ_domain_CS"/>
</dbReference>
<feature type="domain" description="CR-type" evidence="13">
    <location>
        <begin position="142"/>
        <end position="224"/>
    </location>
</feature>
<evidence type="ECO:0000256" key="4">
    <source>
        <dbReference type="ARBA" id="ARBA00022737"/>
    </source>
</evidence>
<dbReference type="HAMAP" id="MF_01152">
    <property type="entry name" value="DnaJ"/>
    <property type="match status" value="1"/>
</dbReference>
<comment type="domain">
    <text evidence="9">The J domain is necessary and sufficient to stimulate DnaK ATPase activity. Zinc center 1 plays an important role in the autonomous, DnaK-independent chaperone activity of DnaJ. Zinc center 2 is essential for interaction with DnaK and for DnaJ activity.</text>
</comment>
<dbReference type="Proteomes" id="UP001332192">
    <property type="component" value="Chromosome"/>
</dbReference>
<dbReference type="CDD" id="cd10719">
    <property type="entry name" value="DnaJ_zf"/>
    <property type="match status" value="1"/>
</dbReference>
<evidence type="ECO:0000259" key="13">
    <source>
        <dbReference type="PROSITE" id="PS51188"/>
    </source>
</evidence>
<dbReference type="SUPFAM" id="SSF57938">
    <property type="entry name" value="DnaJ/Hsp40 cysteine-rich domain"/>
    <property type="match status" value="1"/>
</dbReference>
<dbReference type="PANTHER" id="PTHR43096:SF48">
    <property type="entry name" value="CHAPERONE PROTEIN DNAJ"/>
    <property type="match status" value="1"/>
</dbReference>
<dbReference type="SUPFAM" id="SSF46565">
    <property type="entry name" value="Chaperone J-domain"/>
    <property type="match status" value="1"/>
</dbReference>
<dbReference type="InterPro" id="IPR002939">
    <property type="entry name" value="DnaJ_C"/>
</dbReference>
<comment type="similarity">
    <text evidence="9">Belongs to the DnaJ family.</text>
</comment>
<dbReference type="SMART" id="SM00271">
    <property type="entry name" value="DnaJ"/>
    <property type="match status" value="1"/>
</dbReference>
<feature type="zinc finger region" description="CR-type" evidence="10">
    <location>
        <begin position="142"/>
        <end position="224"/>
    </location>
</feature>
<keyword evidence="7 9" id="KW-0346">Stress response</keyword>
<sequence>MAGKPDYYEVLGVSRNASPEEIKKAFRDLARRYHPDVNKDDPQAAERFKQINEAYQVLSDPEKRAQYDRFGQVFDGQAPGGPGPGGPGGAGWPGGFGDFGDLGDLFDVFFGGGGRRHRPDAAVAGDDLRYDVELTFEQAAFGTEIGVEVPRLEVCPRCNGSRAEPGHPPQRCSMCGGSGQFQQVSETLFGRFVQVRTCPRCGGRGVEIPVRCRECGGEGRVRTSRRIAVTVPPGVEDGVRLRVPGGGDVGLNGGPPGDLYVFVKVRPHPIFRRDGDDVICEVPISMLDAALGGEVRVPTLDGEQVITVREGTQTGDTFRIPGKGIRRRHGGRGDQIVRFRVVTPTRLTRRQKELLREALAPQDGASMGEGGQEQPSRGARAASAGRHEAGPGLFGHWHKR</sequence>
<dbReference type="SUPFAM" id="SSF49493">
    <property type="entry name" value="HSP40/DnaJ peptide-binding domain"/>
    <property type="match status" value="2"/>
</dbReference>
<keyword evidence="4 9" id="KW-0677">Repeat</keyword>
<evidence type="ECO:0000256" key="6">
    <source>
        <dbReference type="ARBA" id="ARBA00022833"/>
    </source>
</evidence>
<feature type="binding site" evidence="9">
    <location>
        <position position="172"/>
    </location>
    <ligand>
        <name>Zn(2+)</name>
        <dbReference type="ChEBI" id="CHEBI:29105"/>
        <label>2</label>
    </ligand>
</feature>
<dbReference type="PROSITE" id="PS00636">
    <property type="entry name" value="DNAJ_1"/>
    <property type="match status" value="1"/>
</dbReference>
<comment type="subunit">
    <text evidence="9">Homodimer.</text>
</comment>
<evidence type="ECO:0000256" key="8">
    <source>
        <dbReference type="ARBA" id="ARBA00023186"/>
    </source>
</evidence>
<feature type="binding site" evidence="9">
    <location>
        <position position="155"/>
    </location>
    <ligand>
        <name>Zn(2+)</name>
        <dbReference type="ChEBI" id="CHEBI:29105"/>
        <label>1</label>
    </ligand>
</feature>
<evidence type="ECO:0000256" key="1">
    <source>
        <dbReference type="ARBA" id="ARBA00022490"/>
    </source>
</evidence>
<dbReference type="InterPro" id="IPR001623">
    <property type="entry name" value="DnaJ_domain"/>
</dbReference>
<feature type="binding site" evidence="9">
    <location>
        <position position="212"/>
    </location>
    <ligand>
        <name>Zn(2+)</name>
        <dbReference type="ChEBI" id="CHEBI:29105"/>
        <label>1</label>
    </ligand>
</feature>
<feature type="binding site" evidence="9">
    <location>
        <position position="175"/>
    </location>
    <ligand>
        <name>Zn(2+)</name>
        <dbReference type="ChEBI" id="CHEBI:29105"/>
        <label>2</label>
    </ligand>
</feature>
<comment type="subcellular location">
    <subcellularLocation>
        <location evidence="9">Cytoplasm</location>
    </subcellularLocation>
</comment>
<dbReference type="Gene3D" id="1.10.287.110">
    <property type="entry name" value="DnaJ domain"/>
    <property type="match status" value="1"/>
</dbReference>
<comment type="function">
    <text evidence="9">Participates actively in the response to hyperosmotic and heat shock by preventing the aggregation of stress-denatured proteins and by disaggregating proteins, also in an autonomous, DnaK-independent fashion. Unfolded proteins bind initially to DnaJ; upon interaction with the DnaJ-bound protein, DnaK hydrolyzes its bound ATP, resulting in the formation of a stable complex. GrpE releases ADP from DnaK; ATP binding to DnaK triggers the release of the substrate protein, thus completing the reaction cycle. Several rounds of ATP-dependent interactions between DnaJ, DnaK and GrpE are required for fully efficient folding. Also involved, together with DnaK and GrpE, in the DNA replication of plasmids through activation of initiation proteins.</text>
</comment>
<dbReference type="CDD" id="cd10747">
    <property type="entry name" value="DnaJ_C"/>
    <property type="match status" value="1"/>
</dbReference>
<dbReference type="Gene3D" id="2.60.260.20">
    <property type="entry name" value="Urease metallochaperone UreE, N-terminal domain"/>
    <property type="match status" value="2"/>
</dbReference>
<evidence type="ECO:0000256" key="3">
    <source>
        <dbReference type="ARBA" id="ARBA00022723"/>
    </source>
</evidence>
<dbReference type="Gene3D" id="2.10.230.10">
    <property type="entry name" value="Heat shock protein DnaJ, cysteine-rich domain"/>
    <property type="match status" value="1"/>
</dbReference>
<evidence type="ECO:0000313" key="15">
    <source>
        <dbReference type="Proteomes" id="UP001332192"/>
    </source>
</evidence>
<dbReference type="CDD" id="cd06257">
    <property type="entry name" value="DnaJ"/>
    <property type="match status" value="1"/>
</dbReference>
<dbReference type="GO" id="GO:0016491">
    <property type="term" value="F:oxidoreductase activity"/>
    <property type="evidence" value="ECO:0007669"/>
    <property type="project" value="UniProtKB-KW"/>
</dbReference>
<dbReference type="InterPro" id="IPR008971">
    <property type="entry name" value="HSP40/DnaJ_pept-bd"/>
</dbReference>
<dbReference type="RefSeq" id="WP_324717521.1">
    <property type="nucleotide sequence ID" value="NZ_CP141615.1"/>
</dbReference>
<evidence type="ECO:0000256" key="9">
    <source>
        <dbReference type="HAMAP-Rule" id="MF_01152"/>
    </source>
</evidence>
<keyword evidence="8 9" id="KW-0143">Chaperone</keyword>
<evidence type="ECO:0000256" key="10">
    <source>
        <dbReference type="PROSITE-ProRule" id="PRU00546"/>
    </source>
</evidence>
<evidence type="ECO:0000256" key="2">
    <source>
        <dbReference type="ARBA" id="ARBA00022705"/>
    </source>
</evidence>
<evidence type="ECO:0000313" key="14">
    <source>
        <dbReference type="EMBL" id="WRP18250.1"/>
    </source>
</evidence>
<keyword evidence="3 9" id="KW-0479">Metal-binding</keyword>
<comment type="caution">
    <text evidence="9">Lacks conserved residue(s) required for the propagation of feature annotation.</text>
</comment>
<feature type="region of interest" description="Disordered" evidence="11">
    <location>
        <begin position="356"/>
        <end position="400"/>
    </location>
</feature>
<reference evidence="14 15" key="1">
    <citation type="journal article" date="2024" name="Front. Microbiol.">
        <title>Novel thermophilic genera Geochorda gen. nov. and Carboxydochorda gen. nov. from the deep terrestrial subsurface reveal the ecophysiological diversity in the class Limnochordia.</title>
        <authorList>
            <person name="Karnachuk O.V."/>
            <person name="Lukina A.P."/>
            <person name="Avakyan M.R."/>
            <person name="Kadnikov V.V."/>
            <person name="Begmatov S."/>
            <person name="Beletsky A.V."/>
            <person name="Vlasova K.G."/>
            <person name="Novikov A.A."/>
            <person name="Shcherbakova V.A."/>
            <person name="Mardanov A.V."/>
            <person name="Ravin N.V."/>
        </authorList>
    </citation>
    <scope>NUCLEOTIDE SEQUENCE [LARGE SCALE GENOMIC DNA]</scope>
    <source>
        <strain evidence="14 15">L945</strain>
    </source>
</reference>
<evidence type="ECO:0000259" key="12">
    <source>
        <dbReference type="PROSITE" id="PS50076"/>
    </source>
</evidence>
<dbReference type="NCBIfam" id="NF008035">
    <property type="entry name" value="PRK10767.1"/>
    <property type="match status" value="1"/>
</dbReference>
<keyword evidence="5 9" id="KW-0863">Zinc-finger</keyword>
<dbReference type="InterPro" id="IPR012724">
    <property type="entry name" value="DnaJ"/>
</dbReference>
<keyword evidence="1 9" id="KW-0963">Cytoplasm</keyword>
<feature type="binding site" evidence="9">
    <location>
        <position position="201"/>
    </location>
    <ligand>
        <name>Zn(2+)</name>
        <dbReference type="ChEBI" id="CHEBI:29105"/>
        <label>2</label>
    </ligand>
</feature>
<dbReference type="PANTHER" id="PTHR43096">
    <property type="entry name" value="DNAJ HOMOLOG 1, MITOCHONDRIAL-RELATED"/>
    <property type="match status" value="1"/>
</dbReference>
<proteinExistence type="inferred from homology"/>
<feature type="domain" description="J" evidence="12">
    <location>
        <begin position="6"/>
        <end position="71"/>
    </location>
</feature>
<dbReference type="InterPro" id="IPR001305">
    <property type="entry name" value="HSP_DnaJ_Cys-rich_dom"/>
</dbReference>
<keyword evidence="6 9" id="KW-0862">Zinc</keyword>
<feature type="region of interest" description="Disordered" evidence="11">
    <location>
        <begin position="73"/>
        <end position="94"/>
    </location>
</feature>
<dbReference type="Pfam" id="PF00684">
    <property type="entry name" value="DnaJ_CXXCXGXG"/>
    <property type="match status" value="1"/>
</dbReference>
<name>A0ABZ1BZH8_9FIRM</name>
<keyword evidence="15" id="KW-1185">Reference proteome</keyword>
<dbReference type="Pfam" id="PF01556">
    <property type="entry name" value="DnaJ_C"/>
    <property type="match status" value="1"/>
</dbReference>